<feature type="signal peptide" evidence="1">
    <location>
        <begin position="1"/>
        <end position="21"/>
    </location>
</feature>
<proteinExistence type="predicted"/>
<sequence>MALYLCSLFVSFQIIFEMSSSVHIQHLPAIKMVLHAAKHPESAINGVVLCQQQDGLRVVVTDYIPFFHSPLTLAPMLEIALHQTESYCSANNLRICGYFQSNEHMHDNAPTPFACKIADKIHEKSGPACLIMLRNDRLYPPTNNCFTVCTLNQDKWCETKYTVDSSFVSSLASLLKANLSRDLCDFDDHLNDVKSDYLNAKLTGRISATNCD</sequence>
<dbReference type="Proteomes" id="UP000728185">
    <property type="component" value="Unassembled WGS sequence"/>
</dbReference>
<dbReference type="EMBL" id="LUCM01001733">
    <property type="protein sequence ID" value="KAA0198455.1"/>
    <property type="molecule type" value="Genomic_DNA"/>
</dbReference>
<dbReference type="PANTHER" id="PTHR12941">
    <property type="entry name" value="ER MEMBRANE PROTEIN COMPLEX"/>
    <property type="match status" value="1"/>
</dbReference>
<name>A0A8E0S0N1_9TREM</name>
<dbReference type="AlphaFoldDB" id="A0A8E0S0N1"/>
<dbReference type="GO" id="GO:0072546">
    <property type="term" value="C:EMC complex"/>
    <property type="evidence" value="ECO:0007669"/>
    <property type="project" value="InterPro"/>
</dbReference>
<comment type="caution">
    <text evidence="2">The sequence shown here is derived from an EMBL/GenBank/DDBJ whole genome shotgun (WGS) entry which is preliminary data.</text>
</comment>
<feature type="chain" id="PRO_5034816225" evidence="1">
    <location>
        <begin position="22"/>
        <end position="212"/>
    </location>
</feature>
<protein>
    <submittedName>
        <fullName evidence="2">ER membrane protein complex subunit 9</fullName>
    </submittedName>
</protein>
<dbReference type="InterPro" id="IPR005366">
    <property type="entry name" value="EMC8/9"/>
</dbReference>
<accession>A0A8E0S0N1</accession>
<evidence type="ECO:0000313" key="3">
    <source>
        <dbReference type="Proteomes" id="UP000728185"/>
    </source>
</evidence>
<dbReference type="CDD" id="cd08060">
    <property type="entry name" value="MPN_UPF0172"/>
    <property type="match status" value="1"/>
</dbReference>
<keyword evidence="3" id="KW-1185">Reference proteome</keyword>
<reference evidence="2" key="1">
    <citation type="submission" date="2019-05" db="EMBL/GenBank/DDBJ databases">
        <title>Annotation for the trematode Fasciolopsis buski.</title>
        <authorList>
            <person name="Choi Y.-J."/>
        </authorList>
    </citation>
    <scope>NUCLEOTIDE SEQUENCE</scope>
    <source>
        <strain evidence="2">HT</strain>
        <tissue evidence="2">Whole worm</tissue>
    </source>
</reference>
<evidence type="ECO:0000313" key="2">
    <source>
        <dbReference type="EMBL" id="KAA0198455.1"/>
    </source>
</evidence>
<gene>
    <name evidence="2" type="ORF">FBUS_09930</name>
</gene>
<dbReference type="PANTHER" id="PTHR12941:SF10">
    <property type="entry name" value="ER MEMBRANE PROTEIN COMPLEX SUBUNIT 8_9 HOMOLOG"/>
    <property type="match status" value="1"/>
</dbReference>
<organism evidence="2 3">
    <name type="scientific">Fasciolopsis buskii</name>
    <dbReference type="NCBI Taxonomy" id="27845"/>
    <lineage>
        <taxon>Eukaryota</taxon>
        <taxon>Metazoa</taxon>
        <taxon>Spiralia</taxon>
        <taxon>Lophotrochozoa</taxon>
        <taxon>Platyhelminthes</taxon>
        <taxon>Trematoda</taxon>
        <taxon>Digenea</taxon>
        <taxon>Plagiorchiida</taxon>
        <taxon>Echinostomata</taxon>
        <taxon>Echinostomatoidea</taxon>
        <taxon>Fasciolidae</taxon>
        <taxon>Fasciolopsis</taxon>
    </lineage>
</organism>
<evidence type="ECO:0000256" key="1">
    <source>
        <dbReference type="SAM" id="SignalP"/>
    </source>
</evidence>
<dbReference type="Pfam" id="PF03665">
    <property type="entry name" value="UPF0172"/>
    <property type="match status" value="1"/>
</dbReference>
<keyword evidence="1" id="KW-0732">Signal</keyword>
<dbReference type="OrthoDB" id="194468at2759"/>